<protein>
    <submittedName>
        <fullName evidence="3">Related to acetylcholinesterase/Butyrylcholinesterase</fullName>
    </submittedName>
</protein>
<dbReference type="InterPro" id="IPR002018">
    <property type="entry name" value="CarbesteraseB"/>
</dbReference>
<dbReference type="InterPro" id="IPR050309">
    <property type="entry name" value="Type-B_Carboxylest/Lipase"/>
</dbReference>
<dbReference type="Pfam" id="PF00135">
    <property type="entry name" value="COesterase"/>
    <property type="match status" value="1"/>
</dbReference>
<feature type="signal peptide" evidence="1">
    <location>
        <begin position="1"/>
        <end position="21"/>
    </location>
</feature>
<name>A0A1L7XAG4_9HELO</name>
<dbReference type="SUPFAM" id="SSF53474">
    <property type="entry name" value="alpha/beta-Hydrolases"/>
    <property type="match status" value="1"/>
</dbReference>
<dbReference type="OrthoDB" id="408631at2759"/>
<feature type="chain" id="PRO_5009875243" evidence="1">
    <location>
        <begin position="22"/>
        <end position="622"/>
    </location>
</feature>
<dbReference type="Gene3D" id="3.40.50.1820">
    <property type="entry name" value="alpha/beta hydrolase"/>
    <property type="match status" value="1"/>
</dbReference>
<organism evidence="3 4">
    <name type="scientific">Phialocephala subalpina</name>
    <dbReference type="NCBI Taxonomy" id="576137"/>
    <lineage>
        <taxon>Eukaryota</taxon>
        <taxon>Fungi</taxon>
        <taxon>Dikarya</taxon>
        <taxon>Ascomycota</taxon>
        <taxon>Pezizomycotina</taxon>
        <taxon>Leotiomycetes</taxon>
        <taxon>Helotiales</taxon>
        <taxon>Mollisiaceae</taxon>
        <taxon>Phialocephala</taxon>
        <taxon>Phialocephala fortinii species complex</taxon>
    </lineage>
</organism>
<dbReference type="Proteomes" id="UP000184330">
    <property type="component" value="Unassembled WGS sequence"/>
</dbReference>
<dbReference type="STRING" id="576137.A0A1L7XAG4"/>
<dbReference type="InterPro" id="IPR029058">
    <property type="entry name" value="AB_hydrolase_fold"/>
</dbReference>
<keyword evidence="1" id="KW-0732">Signal</keyword>
<feature type="domain" description="Carboxylesterase type B" evidence="2">
    <location>
        <begin position="21"/>
        <end position="570"/>
    </location>
</feature>
<dbReference type="PANTHER" id="PTHR11559">
    <property type="entry name" value="CARBOXYLESTERASE"/>
    <property type="match status" value="1"/>
</dbReference>
<dbReference type="EMBL" id="FJOG01000019">
    <property type="protein sequence ID" value="CZR62011.1"/>
    <property type="molecule type" value="Genomic_DNA"/>
</dbReference>
<evidence type="ECO:0000313" key="4">
    <source>
        <dbReference type="Proteomes" id="UP000184330"/>
    </source>
</evidence>
<gene>
    <name evidence="3" type="ORF">PAC_11908</name>
</gene>
<evidence type="ECO:0000259" key="2">
    <source>
        <dbReference type="Pfam" id="PF00135"/>
    </source>
</evidence>
<keyword evidence="4" id="KW-1185">Reference proteome</keyword>
<dbReference type="AlphaFoldDB" id="A0A1L7XAG4"/>
<evidence type="ECO:0000313" key="3">
    <source>
        <dbReference type="EMBL" id="CZR62011.1"/>
    </source>
</evidence>
<evidence type="ECO:0000256" key="1">
    <source>
        <dbReference type="SAM" id="SignalP"/>
    </source>
</evidence>
<accession>A0A1L7XAG4</accession>
<proteinExistence type="predicted"/>
<sequence>MRISYFLTACVCFLTTGAVDTIVDLSYSKYEGTALPNGVSQWLGIRYAAPPLGSLRFAAPTTPVYNATVQKANEHGFLCLGNQQGPGLQYGSPRQPLDEDCLVVDVYAPTNATASSNLPIMVFVQGGGWTSDSNGNFNGSLLVKNSGMGMMVVTLNYRVGLLGALASKEVLAGGSLNNGLKDVIYALQWVQDRADQFGGNIHHVVLSGDSVGAIIIGYLMAAHNGTGLPGYFHGAAAESPSVSGDAQVVDLQPRYEALINGTGCTNSTDTLSCLRGLDVKELQTKSPAYTWSPCIDHDLLYAPLYEMYEARRFRQVPVIYGSTTDEGTKNVDKTVTSQTFDAVTRKALGNLNDTQLDQIKTMYPESINNVTFQGAILNATYAGAGNEWQRMAGKSTFSVSLGEAKFSEAVSVYRCAKDYLLPQDLWEKCADFFVPAIYGETFLRCVAAFQSDMHFAAGNIQNWHYHYDVLDPRDAASGNRVYHTVELNAVWGPNNTDGSPPPSYYVANENGGNAGAIEFVQSYWISFILTLDPNKLRNQSYPEWEPWTIAGSKRLLFHSNGTRMERMGSAQRDRCAVMMTYAKARSSYTSPALPLQPFANGTFTDPYPERGWTPLSTVAEEN</sequence>
<reference evidence="3 4" key="1">
    <citation type="submission" date="2016-03" db="EMBL/GenBank/DDBJ databases">
        <authorList>
            <person name="Ploux O."/>
        </authorList>
    </citation>
    <scope>NUCLEOTIDE SEQUENCE [LARGE SCALE GENOMIC DNA]</scope>
    <source>
        <strain evidence="3 4">UAMH 11012</strain>
    </source>
</reference>